<feature type="compositionally biased region" description="Polar residues" evidence="1">
    <location>
        <begin position="1"/>
        <end position="11"/>
    </location>
</feature>
<proteinExistence type="predicted"/>
<name>A0A699UQX3_TANCI</name>
<gene>
    <name evidence="2" type="ORF">Tci_894223</name>
</gene>
<organism evidence="2">
    <name type="scientific">Tanacetum cinerariifolium</name>
    <name type="common">Dalmatian daisy</name>
    <name type="synonym">Chrysanthemum cinerariifolium</name>
    <dbReference type="NCBI Taxonomy" id="118510"/>
    <lineage>
        <taxon>Eukaryota</taxon>
        <taxon>Viridiplantae</taxon>
        <taxon>Streptophyta</taxon>
        <taxon>Embryophyta</taxon>
        <taxon>Tracheophyta</taxon>
        <taxon>Spermatophyta</taxon>
        <taxon>Magnoliopsida</taxon>
        <taxon>eudicotyledons</taxon>
        <taxon>Gunneridae</taxon>
        <taxon>Pentapetalae</taxon>
        <taxon>asterids</taxon>
        <taxon>campanulids</taxon>
        <taxon>Asterales</taxon>
        <taxon>Asteraceae</taxon>
        <taxon>Asteroideae</taxon>
        <taxon>Anthemideae</taxon>
        <taxon>Anthemidinae</taxon>
        <taxon>Tanacetum</taxon>
    </lineage>
</organism>
<feature type="region of interest" description="Disordered" evidence="1">
    <location>
        <begin position="1"/>
        <end position="49"/>
    </location>
</feature>
<protein>
    <submittedName>
        <fullName evidence="2">Uncharacterized protein</fullName>
    </submittedName>
</protein>
<feature type="non-terminal residue" evidence="2">
    <location>
        <position position="1"/>
    </location>
</feature>
<evidence type="ECO:0000313" key="2">
    <source>
        <dbReference type="EMBL" id="GFD22254.1"/>
    </source>
</evidence>
<accession>A0A699UQX3</accession>
<reference evidence="2" key="1">
    <citation type="journal article" date="2019" name="Sci. Rep.">
        <title>Draft genome of Tanacetum cinerariifolium, the natural source of mosquito coil.</title>
        <authorList>
            <person name="Yamashiro T."/>
            <person name="Shiraishi A."/>
            <person name="Satake H."/>
            <person name="Nakayama K."/>
        </authorList>
    </citation>
    <scope>NUCLEOTIDE SEQUENCE</scope>
</reference>
<sequence length="49" mass="5238">GTSREVLSSPGNVKINFGRSIHNSSQQPQPQQMPYLKPCGQGSINGGRV</sequence>
<evidence type="ECO:0000256" key="1">
    <source>
        <dbReference type="SAM" id="MobiDB-lite"/>
    </source>
</evidence>
<dbReference type="AlphaFoldDB" id="A0A699UQX3"/>
<comment type="caution">
    <text evidence="2">The sequence shown here is derived from an EMBL/GenBank/DDBJ whole genome shotgun (WGS) entry which is preliminary data.</text>
</comment>
<dbReference type="EMBL" id="BKCJ011335777">
    <property type="protein sequence ID" value="GFD22254.1"/>
    <property type="molecule type" value="Genomic_DNA"/>
</dbReference>